<keyword evidence="2" id="KW-0472">Membrane</keyword>
<keyword evidence="4" id="KW-1185">Reference proteome</keyword>
<gene>
    <name evidence="3" type="ORF">PIB30_076343</name>
</gene>
<feature type="transmembrane region" description="Helical" evidence="2">
    <location>
        <begin position="178"/>
        <end position="198"/>
    </location>
</feature>
<evidence type="ECO:0000313" key="4">
    <source>
        <dbReference type="Proteomes" id="UP001341840"/>
    </source>
</evidence>
<name>A0ABU6TPV6_9FABA</name>
<comment type="caution">
    <text evidence="3">The sequence shown here is derived from an EMBL/GenBank/DDBJ whole genome shotgun (WGS) entry which is preliminary data.</text>
</comment>
<feature type="compositionally biased region" description="Low complexity" evidence="1">
    <location>
        <begin position="67"/>
        <end position="78"/>
    </location>
</feature>
<evidence type="ECO:0000256" key="1">
    <source>
        <dbReference type="SAM" id="MobiDB-lite"/>
    </source>
</evidence>
<reference evidence="3 4" key="1">
    <citation type="journal article" date="2023" name="Plants (Basel)">
        <title>Bridging the Gap: Combining Genomics and Transcriptomics Approaches to Understand Stylosanthes scabra, an Orphan Legume from the Brazilian Caatinga.</title>
        <authorList>
            <person name="Ferreira-Neto J.R.C."/>
            <person name="da Silva M.D."/>
            <person name="Binneck E."/>
            <person name="de Melo N.F."/>
            <person name="da Silva R.H."/>
            <person name="de Melo A.L.T.M."/>
            <person name="Pandolfi V."/>
            <person name="Bustamante F.O."/>
            <person name="Brasileiro-Vidal A.C."/>
            <person name="Benko-Iseppon A.M."/>
        </authorList>
    </citation>
    <scope>NUCLEOTIDE SEQUENCE [LARGE SCALE GENOMIC DNA]</scope>
    <source>
        <tissue evidence="3">Leaves</tissue>
    </source>
</reference>
<feature type="region of interest" description="Disordered" evidence="1">
    <location>
        <begin position="1"/>
        <end position="24"/>
    </location>
</feature>
<accession>A0ABU6TPV6</accession>
<evidence type="ECO:0000313" key="3">
    <source>
        <dbReference type="EMBL" id="MED6150832.1"/>
    </source>
</evidence>
<protein>
    <submittedName>
        <fullName evidence="3">Uncharacterized protein</fullName>
    </submittedName>
</protein>
<evidence type="ECO:0000256" key="2">
    <source>
        <dbReference type="SAM" id="Phobius"/>
    </source>
</evidence>
<dbReference type="EMBL" id="JASCZI010091618">
    <property type="protein sequence ID" value="MED6150832.1"/>
    <property type="molecule type" value="Genomic_DNA"/>
</dbReference>
<sequence length="235" mass="25005">MLDSEATTEDGFAQRGRSTKGLATTGGGIVALAGGLWQKQLNSVTQVGQKRKANRQKLKQGQQGHANSNNDGSMNSGDAFLRARRSETATKLDGSGGFATRDGGVAATRRQRTFPALRARQRRRQALQQRLLATAAVRLDSGSNGVPTGAVALPKTIALSVFYLRLCLPQILTAARRLPLLFGGAVVLLFSSPCFFSFSVSNRVCVGFKIRVSVCGVSNLGKGVEIRVCELGILL</sequence>
<dbReference type="Proteomes" id="UP001341840">
    <property type="component" value="Unassembled WGS sequence"/>
</dbReference>
<feature type="region of interest" description="Disordered" evidence="1">
    <location>
        <begin position="46"/>
        <end position="113"/>
    </location>
</feature>
<feature type="compositionally biased region" description="Basic residues" evidence="1">
    <location>
        <begin position="49"/>
        <end position="58"/>
    </location>
</feature>
<keyword evidence="2" id="KW-0812">Transmembrane</keyword>
<organism evidence="3 4">
    <name type="scientific">Stylosanthes scabra</name>
    <dbReference type="NCBI Taxonomy" id="79078"/>
    <lineage>
        <taxon>Eukaryota</taxon>
        <taxon>Viridiplantae</taxon>
        <taxon>Streptophyta</taxon>
        <taxon>Embryophyta</taxon>
        <taxon>Tracheophyta</taxon>
        <taxon>Spermatophyta</taxon>
        <taxon>Magnoliopsida</taxon>
        <taxon>eudicotyledons</taxon>
        <taxon>Gunneridae</taxon>
        <taxon>Pentapetalae</taxon>
        <taxon>rosids</taxon>
        <taxon>fabids</taxon>
        <taxon>Fabales</taxon>
        <taxon>Fabaceae</taxon>
        <taxon>Papilionoideae</taxon>
        <taxon>50 kb inversion clade</taxon>
        <taxon>dalbergioids sensu lato</taxon>
        <taxon>Dalbergieae</taxon>
        <taxon>Pterocarpus clade</taxon>
        <taxon>Stylosanthes</taxon>
    </lineage>
</organism>
<keyword evidence="2" id="KW-1133">Transmembrane helix</keyword>
<proteinExistence type="predicted"/>